<organism evidence="1 2">
    <name type="scientific">Coniosporium uncinatum</name>
    <dbReference type="NCBI Taxonomy" id="93489"/>
    <lineage>
        <taxon>Eukaryota</taxon>
        <taxon>Fungi</taxon>
        <taxon>Dikarya</taxon>
        <taxon>Ascomycota</taxon>
        <taxon>Pezizomycotina</taxon>
        <taxon>Dothideomycetes</taxon>
        <taxon>Dothideomycetes incertae sedis</taxon>
        <taxon>Coniosporium</taxon>
    </lineage>
</organism>
<reference evidence="1" key="1">
    <citation type="submission" date="2024-09" db="EMBL/GenBank/DDBJ databases">
        <title>Black Yeasts Isolated from many extreme environments.</title>
        <authorList>
            <person name="Coleine C."/>
            <person name="Stajich J.E."/>
            <person name="Selbmann L."/>
        </authorList>
    </citation>
    <scope>NUCLEOTIDE SEQUENCE</scope>
    <source>
        <strain evidence="1">CCFEE 5737</strain>
    </source>
</reference>
<name>A0ACC3DYE0_9PEZI</name>
<dbReference type="Proteomes" id="UP001186974">
    <property type="component" value="Unassembled WGS sequence"/>
</dbReference>
<gene>
    <name evidence="1" type="ORF">LTS18_004349</name>
</gene>
<feature type="non-terminal residue" evidence="1">
    <location>
        <position position="1"/>
    </location>
</feature>
<protein>
    <submittedName>
        <fullName evidence="1">Uncharacterized protein</fullName>
    </submittedName>
</protein>
<keyword evidence="2" id="KW-1185">Reference proteome</keyword>
<dbReference type="EMBL" id="JAWDJW010000101">
    <property type="protein sequence ID" value="KAK3081651.1"/>
    <property type="molecule type" value="Genomic_DNA"/>
</dbReference>
<accession>A0ACC3DYE0</accession>
<sequence>PRHSPPPRPPAPPSTPPPPPLPPPSQSIGPDEPLARSLQHQYSTERRNYIAQHNARVEREFNENLDVRAAMDFARREYERQQEPSRALARCLREEEDRRKGDGGRWKRGRWIRWIGYVL</sequence>
<evidence type="ECO:0000313" key="2">
    <source>
        <dbReference type="Proteomes" id="UP001186974"/>
    </source>
</evidence>
<comment type="caution">
    <text evidence="1">The sequence shown here is derived from an EMBL/GenBank/DDBJ whole genome shotgun (WGS) entry which is preliminary data.</text>
</comment>
<proteinExistence type="predicted"/>
<evidence type="ECO:0000313" key="1">
    <source>
        <dbReference type="EMBL" id="KAK3081651.1"/>
    </source>
</evidence>